<evidence type="ECO:0000259" key="18">
    <source>
        <dbReference type="PROSITE" id="PS50009"/>
    </source>
</evidence>
<dbReference type="Gene3D" id="1.10.840.10">
    <property type="entry name" value="Ras guanine-nucleotide exchange factors catalytic domain"/>
    <property type="match status" value="1"/>
</dbReference>
<dbReference type="PROSITE" id="PS50009">
    <property type="entry name" value="RASGEF_CAT"/>
    <property type="match status" value="1"/>
</dbReference>
<feature type="domain" description="PH" evidence="17">
    <location>
        <begin position="450"/>
        <end position="562"/>
    </location>
</feature>
<keyword evidence="8" id="KW-0808">Transferase</keyword>
<dbReference type="EMBL" id="SWJQ01000134">
    <property type="protein sequence ID" value="TRZ21065.1"/>
    <property type="molecule type" value="Genomic_DNA"/>
</dbReference>
<evidence type="ECO:0000313" key="19">
    <source>
        <dbReference type="EMBL" id="TRZ21065.1"/>
    </source>
</evidence>
<dbReference type="InterPro" id="IPR001849">
    <property type="entry name" value="PH_domain"/>
</dbReference>
<evidence type="ECO:0000313" key="20">
    <source>
        <dbReference type="Proteomes" id="UP000796761"/>
    </source>
</evidence>
<proteinExistence type="inferred from homology"/>
<dbReference type="PROSITE" id="PS50003">
    <property type="entry name" value="PH_DOMAIN"/>
    <property type="match status" value="1"/>
</dbReference>
<feature type="domain" description="Ras-GEF" evidence="18">
    <location>
        <begin position="50"/>
        <end position="289"/>
    </location>
</feature>
<reference evidence="19" key="1">
    <citation type="submission" date="2019-04" db="EMBL/GenBank/DDBJ databases">
        <title>Genome assembly of Zosterops borbonicus 15179.</title>
        <authorList>
            <person name="Leroy T."/>
            <person name="Anselmetti Y."/>
            <person name="Tilak M.-K."/>
            <person name="Nabholz B."/>
        </authorList>
    </citation>
    <scope>NUCLEOTIDE SEQUENCE</scope>
    <source>
        <strain evidence="19">HGM_15179</strain>
        <tissue evidence="19">Muscle</tissue>
    </source>
</reference>
<dbReference type="AlphaFoldDB" id="A0A8K1LNQ2"/>
<evidence type="ECO:0000256" key="10">
    <source>
        <dbReference type="ARBA" id="ARBA00064959"/>
    </source>
</evidence>
<comment type="caution">
    <text evidence="19">The sequence shown here is derived from an EMBL/GenBank/DDBJ whole genome shotgun (WGS) entry which is preliminary data.</text>
</comment>
<dbReference type="GO" id="GO:0016757">
    <property type="term" value="F:glycosyltransferase activity"/>
    <property type="evidence" value="ECO:0007669"/>
    <property type="project" value="UniProtKB-KW"/>
</dbReference>
<comment type="subcellular location">
    <subcellularLocation>
        <location evidence="1">Cell membrane</location>
    </subcellularLocation>
    <subcellularLocation>
        <location evidence="2">Cytoplasm</location>
    </subcellularLocation>
</comment>
<evidence type="ECO:0000256" key="6">
    <source>
        <dbReference type="ARBA" id="ARBA00022658"/>
    </source>
</evidence>
<protein>
    <recommendedName>
        <fullName evidence="11">Ras-specific guanine nucleotide-releasing factor RalGPS1</fullName>
    </recommendedName>
    <alternativeName>
        <fullName evidence="14">Ral GEF with PH domain and SH3-binding motif 1</fullName>
    </alternativeName>
    <alternativeName>
        <fullName evidence="12">Ral guanine nucleotide exchange factor 2</fullName>
    </alternativeName>
    <alternativeName>
        <fullName evidence="13">RalA exchange factor RalGPS1</fullName>
    </alternativeName>
</protein>
<dbReference type="GO" id="GO:0005886">
    <property type="term" value="C:plasma membrane"/>
    <property type="evidence" value="ECO:0007669"/>
    <property type="project" value="UniProtKB-SubCell"/>
</dbReference>
<dbReference type="OrthoDB" id="546434at2759"/>
<dbReference type="InterPro" id="IPR036964">
    <property type="entry name" value="RASGEF_cat_dom_sf"/>
</dbReference>
<dbReference type="Pfam" id="PF00169">
    <property type="entry name" value="PH"/>
    <property type="match status" value="1"/>
</dbReference>
<evidence type="ECO:0000256" key="2">
    <source>
        <dbReference type="ARBA" id="ARBA00004496"/>
    </source>
</evidence>
<dbReference type="SUPFAM" id="SSF48366">
    <property type="entry name" value="Ras GEF"/>
    <property type="match status" value="1"/>
</dbReference>
<evidence type="ECO:0000256" key="14">
    <source>
        <dbReference type="ARBA" id="ARBA00081468"/>
    </source>
</evidence>
<keyword evidence="4" id="KW-1003">Cell membrane</keyword>
<evidence type="ECO:0000256" key="5">
    <source>
        <dbReference type="ARBA" id="ARBA00022490"/>
    </source>
</evidence>
<dbReference type="FunFam" id="1.10.840.10:FF:000010">
    <property type="entry name" value="ras-specific guanine nucleotide-releasing factor RalGPS1 isoform X1"/>
    <property type="match status" value="1"/>
</dbReference>
<comment type="subunit">
    <text evidence="10">Interacts with the SH3 domains of GRB2, NCK1, PLCG1 and SRC.</text>
</comment>
<dbReference type="PANTHER" id="PTHR23113">
    <property type="entry name" value="GUANINE NUCLEOTIDE EXCHANGE FACTOR"/>
    <property type="match status" value="1"/>
</dbReference>
<evidence type="ECO:0000256" key="16">
    <source>
        <dbReference type="SAM" id="MobiDB-lite"/>
    </source>
</evidence>
<dbReference type="Pfam" id="PF01697">
    <property type="entry name" value="Glyco_transf_92"/>
    <property type="match status" value="1"/>
</dbReference>
<dbReference type="SUPFAM" id="SSF50729">
    <property type="entry name" value="PH domain-like"/>
    <property type="match status" value="1"/>
</dbReference>
<name>A0A8K1LNQ2_9PASS</name>
<keyword evidence="7" id="KW-0328">Glycosyltransferase</keyword>
<evidence type="ECO:0000259" key="17">
    <source>
        <dbReference type="PROSITE" id="PS50003"/>
    </source>
</evidence>
<dbReference type="InterPro" id="IPR011993">
    <property type="entry name" value="PH-like_dom_sf"/>
</dbReference>
<gene>
    <name evidence="19" type="ORF">HGM15179_006040</name>
</gene>
<evidence type="ECO:0000256" key="13">
    <source>
        <dbReference type="ARBA" id="ARBA00079583"/>
    </source>
</evidence>
<keyword evidence="5" id="KW-0963">Cytoplasm</keyword>
<evidence type="ECO:0000256" key="9">
    <source>
        <dbReference type="ARBA" id="ARBA00023136"/>
    </source>
</evidence>
<evidence type="ECO:0000256" key="1">
    <source>
        <dbReference type="ARBA" id="ARBA00004236"/>
    </source>
</evidence>
<accession>A0A8K1LNQ2</accession>
<dbReference type="Gene3D" id="2.30.29.30">
    <property type="entry name" value="Pleckstrin-homology domain (PH domain)/Phosphotyrosine-binding domain (PTB)"/>
    <property type="match status" value="1"/>
</dbReference>
<feature type="region of interest" description="Disordered" evidence="16">
    <location>
        <begin position="323"/>
        <end position="342"/>
    </location>
</feature>
<evidence type="ECO:0000256" key="3">
    <source>
        <dbReference type="ARBA" id="ARBA00007647"/>
    </source>
</evidence>
<organism evidence="19 20">
    <name type="scientific">Zosterops borbonicus</name>
    <dbReference type="NCBI Taxonomy" id="364589"/>
    <lineage>
        <taxon>Eukaryota</taxon>
        <taxon>Metazoa</taxon>
        <taxon>Chordata</taxon>
        <taxon>Craniata</taxon>
        <taxon>Vertebrata</taxon>
        <taxon>Euteleostomi</taxon>
        <taxon>Archelosauria</taxon>
        <taxon>Archosauria</taxon>
        <taxon>Dinosauria</taxon>
        <taxon>Saurischia</taxon>
        <taxon>Theropoda</taxon>
        <taxon>Coelurosauria</taxon>
        <taxon>Aves</taxon>
        <taxon>Neognathae</taxon>
        <taxon>Neoaves</taxon>
        <taxon>Telluraves</taxon>
        <taxon>Australaves</taxon>
        <taxon>Passeriformes</taxon>
        <taxon>Sylvioidea</taxon>
        <taxon>Zosteropidae</taxon>
        <taxon>Zosterops</taxon>
    </lineage>
</organism>
<evidence type="ECO:0000256" key="11">
    <source>
        <dbReference type="ARBA" id="ARBA00073644"/>
    </source>
</evidence>
<dbReference type="CDD" id="cd00155">
    <property type="entry name" value="RasGEF"/>
    <property type="match status" value="1"/>
</dbReference>
<evidence type="ECO:0000256" key="4">
    <source>
        <dbReference type="ARBA" id="ARBA00022475"/>
    </source>
</evidence>
<keyword evidence="20" id="KW-1185">Reference proteome</keyword>
<dbReference type="InterPro" id="IPR008166">
    <property type="entry name" value="Glyco_transf_92"/>
</dbReference>
<evidence type="ECO:0000256" key="12">
    <source>
        <dbReference type="ARBA" id="ARBA00079305"/>
    </source>
</evidence>
<dbReference type="InterPro" id="IPR008937">
    <property type="entry name" value="Ras-like_GEF"/>
</dbReference>
<dbReference type="InterPro" id="IPR023578">
    <property type="entry name" value="Ras_GEF_dom_sf"/>
</dbReference>
<keyword evidence="9" id="KW-0472">Membrane</keyword>
<evidence type="ECO:0000256" key="7">
    <source>
        <dbReference type="ARBA" id="ARBA00022676"/>
    </source>
</evidence>
<keyword evidence="6 15" id="KW-0344">Guanine-nucleotide releasing factor</keyword>
<comment type="similarity">
    <text evidence="3">Belongs to the glycosyltransferase 92 family.</text>
</comment>
<dbReference type="SMART" id="SM00147">
    <property type="entry name" value="RasGEF"/>
    <property type="match status" value="1"/>
</dbReference>
<dbReference type="GO" id="GO:0007265">
    <property type="term" value="P:Ras protein signal transduction"/>
    <property type="evidence" value="ECO:0007669"/>
    <property type="project" value="TreeGrafter"/>
</dbReference>
<dbReference type="Pfam" id="PF00617">
    <property type="entry name" value="RasGEF"/>
    <property type="match status" value="1"/>
</dbReference>
<dbReference type="SMART" id="SM00233">
    <property type="entry name" value="PH"/>
    <property type="match status" value="1"/>
</dbReference>
<dbReference type="GO" id="GO:0005085">
    <property type="term" value="F:guanyl-nucleotide exchange factor activity"/>
    <property type="evidence" value="ECO:0007669"/>
    <property type="project" value="UniProtKB-KW"/>
</dbReference>
<dbReference type="CDD" id="cd13310">
    <property type="entry name" value="PH_RalGPS1_2"/>
    <property type="match status" value="1"/>
</dbReference>
<sequence length="972" mass="110639">MYKRNDFMANVMVTSATPEGSSSSDSLEGRSSDYANKSYDAVVFDVLKVTPEEFASQITLMDMPVFKAIQPEELASCGWNKKEKHTLAPNIVAFTRRFNQVSFWVVREILTAQTLKIRAEILSHFVKIAKKLLELNNLHSLMSVVSALQSAPIFRLTKTWALLNRKDKTTFEKLDYLLSKEDNYKRTREYIRSLKMVPTIPYLGIYLLDLIYIDSAYPASDSIMENEQRSNQMNNILRIIADLQVSCNYDHLTTLPHVQKYLKSVRYIEELQKFVEDDNYKLSLRIEPGNSSPRLVSSKEDLAGPSDMSAFMKFSRRPTCPDASVAASLSTPPVPRHRKSHSLGNNMMCQLSIVESKSATFPTERPRHLLDDSVLECHSPGARLPNGLSIDSSESSEFSEELPSGLERGRLYATLGPNWRVPIRNSPRSRSCVYSPTGVCSCTAGGSTGVITMEGPLRRKTLLKEGKKPTLSSWTRYWVMLSGSTLLYFGAKALRGTERKHYKSTPGKKVSIVGWMVALPDDPEHPDIFQLNNPDKGNVYKFQTGSRFHAILWHKHLDDACKSNKPQLQRLSHQPKVIQGRRCRGKIANSTITALKGNKTFIISPYFDDRESKVTRLIGIVHHEDVEQLYCWFCCQPNGKIYVSKAKIDVHSDRFGFPYGAADIVCLEPENCDPTHVSVHQSLHGNTDQLPSFEIKNRKAETFSVDFTVCISTMFGNYNNVLQFIQSMEMYKILGVQKVVIYKNNCSHLMEKVLKFYVEEGTVEIIPWPINSHLRVSSEWHFMQDGTHIGYYGQITALNDCIYRNMERSKFVVLNDADEIILPLKHPDWKAMMNSLQEQNPGTGVFLFENHIFPETVSSGMFNISSWNNVPGINILQHVYREPDRKDVINPTKMIVDPRKVIQTSVHSVLRAYGKSAKVPMDVALIYHCRKALQRDLPRESLIRDTTLWRYNSSLIKNVNKVLSQTILRAQN</sequence>
<dbReference type="InterPro" id="IPR001895">
    <property type="entry name" value="RASGEF_cat_dom"/>
</dbReference>
<dbReference type="Proteomes" id="UP000796761">
    <property type="component" value="Unassembled WGS sequence"/>
</dbReference>
<dbReference type="GO" id="GO:0005737">
    <property type="term" value="C:cytoplasm"/>
    <property type="evidence" value="ECO:0007669"/>
    <property type="project" value="UniProtKB-SubCell"/>
</dbReference>
<evidence type="ECO:0000256" key="15">
    <source>
        <dbReference type="PROSITE-ProRule" id="PRU00168"/>
    </source>
</evidence>
<evidence type="ECO:0000256" key="8">
    <source>
        <dbReference type="ARBA" id="ARBA00022679"/>
    </source>
</evidence>
<dbReference type="FunFam" id="2.30.29.30:FF:000152">
    <property type="entry name" value="ras-specific guanine nucleotide-releasing factor RalGPS1 isoform X1"/>
    <property type="match status" value="1"/>
</dbReference>
<dbReference type="PANTHER" id="PTHR23113:SF167">
    <property type="entry name" value="RAS-SPECIFIC GUANINE NUCLEOTIDE-RELEASING FACTOR RALGPS1"/>
    <property type="match status" value="1"/>
</dbReference>